<evidence type="ECO:0000313" key="6">
    <source>
        <dbReference type="Proteomes" id="UP000257076"/>
    </source>
</evidence>
<keyword evidence="3" id="KW-0479">Metal-binding</keyword>
<comment type="similarity">
    <text evidence="1">Belongs to the peptidase M20 family.</text>
</comment>
<dbReference type="InterPro" id="IPR011650">
    <property type="entry name" value="Peptidase_M20_dimer"/>
</dbReference>
<proteinExistence type="inferred from homology"/>
<feature type="binding site" evidence="3">
    <location>
        <position position="131"/>
    </location>
    <ligand>
        <name>Zn(2+)</name>
        <dbReference type="ChEBI" id="CHEBI:29105"/>
        <label>2</label>
    </ligand>
</feature>
<dbReference type="GO" id="GO:0046872">
    <property type="term" value="F:metal ion binding"/>
    <property type="evidence" value="ECO:0007669"/>
    <property type="project" value="UniProtKB-KW"/>
</dbReference>
<dbReference type="SUPFAM" id="SSF55031">
    <property type="entry name" value="Bacterial exopeptidase dimerisation domain"/>
    <property type="match status" value="1"/>
</dbReference>
<feature type="domain" description="Peptidase M20 dimerisation" evidence="4">
    <location>
        <begin position="217"/>
        <end position="318"/>
    </location>
</feature>
<feature type="binding site" evidence="3">
    <location>
        <position position="389"/>
    </location>
    <ligand>
        <name>Zn(2+)</name>
        <dbReference type="ChEBI" id="CHEBI:29105"/>
        <label>2</label>
    </ligand>
</feature>
<dbReference type="Proteomes" id="UP000257076">
    <property type="component" value="Unassembled WGS sequence"/>
</dbReference>
<dbReference type="InterPro" id="IPR036264">
    <property type="entry name" value="Bact_exopeptidase_dim_dom"/>
</dbReference>
<dbReference type="InterPro" id="IPR010158">
    <property type="entry name" value="Amidase_Cbmase"/>
</dbReference>
<dbReference type="NCBIfam" id="NF006771">
    <property type="entry name" value="PRK09290.1-5"/>
    <property type="match status" value="1"/>
</dbReference>
<evidence type="ECO:0000256" key="1">
    <source>
        <dbReference type="ARBA" id="ARBA00006153"/>
    </source>
</evidence>
<dbReference type="NCBIfam" id="TIGR01879">
    <property type="entry name" value="hydantase"/>
    <property type="match status" value="1"/>
</dbReference>
<dbReference type="SUPFAM" id="SSF53187">
    <property type="entry name" value="Zn-dependent exopeptidases"/>
    <property type="match status" value="1"/>
</dbReference>
<dbReference type="RefSeq" id="WP_115885844.1">
    <property type="nucleotide sequence ID" value="NZ_CBCSHX010000007.1"/>
</dbReference>
<organism evidence="5 6">
    <name type="scientific">Jeotgalicoccus halotolerans</name>
    <dbReference type="NCBI Taxonomy" id="157227"/>
    <lineage>
        <taxon>Bacteria</taxon>
        <taxon>Bacillati</taxon>
        <taxon>Bacillota</taxon>
        <taxon>Bacilli</taxon>
        <taxon>Bacillales</taxon>
        <taxon>Staphylococcaceae</taxon>
        <taxon>Jeotgalicoccus</taxon>
    </lineage>
</organism>
<evidence type="ECO:0000256" key="2">
    <source>
        <dbReference type="ARBA" id="ARBA00022801"/>
    </source>
</evidence>
<dbReference type="OrthoDB" id="9808195at2"/>
<dbReference type="GO" id="GO:0016813">
    <property type="term" value="F:hydrolase activity, acting on carbon-nitrogen (but not peptide) bonds, in linear amidines"/>
    <property type="evidence" value="ECO:0007669"/>
    <property type="project" value="InterPro"/>
</dbReference>
<feature type="binding site" evidence="3">
    <location>
        <position position="85"/>
    </location>
    <ligand>
        <name>Zn(2+)</name>
        <dbReference type="ChEBI" id="CHEBI:29105"/>
        <label>1</label>
    </ligand>
</feature>
<dbReference type="Pfam" id="PF07687">
    <property type="entry name" value="M20_dimer"/>
    <property type="match status" value="1"/>
</dbReference>
<feature type="binding site" evidence="3">
    <location>
        <position position="96"/>
    </location>
    <ligand>
        <name>Zn(2+)</name>
        <dbReference type="ChEBI" id="CHEBI:29105"/>
        <label>2</label>
    </ligand>
</feature>
<sequence>MTENSISINKERLIKDMEAINSNTATPGNGSTRFSYSEEDRKTREYLSREFKNLNLAVKTDGAGNIRAKYNPKENDSPSVMIGSHIDTVMNGGEFDGLAGTIAALEVIRTIKENKTDITHPVELVIFSEEEGSNFGSTTVGSKVMTGKLTKADLKTLYNSEKQSAYEVMQAFGFDADSIGEDLLQKDEVKAMMELHIEQGGVLEEESKSVGIVHAIAGMNTFQVTLNGVSNHAGTMPMPGRKDPLVGASKVIIALEEYARTQVNETTVATVGKLECSPSGSNVINKTVTFNVDIRDIEQSGIDQVSNYLKEKVKETAETQQLEYEIDLIGTSAPARLSDTVIDTLVAKAEKQGMNYLKLHSGAVHDTMMLADVTDVAMIFVPSKNGISHSPDEYTSYEDIEDGANLMLEAVIELAQ</sequence>
<reference evidence="5 6" key="1">
    <citation type="submission" date="2018-08" db="EMBL/GenBank/DDBJ databases">
        <title>Genomic Encyclopedia of Type Strains, Phase IV (KMG-IV): sequencing the most valuable type-strain genomes for metagenomic binning, comparative biology and taxonomic classification.</title>
        <authorList>
            <person name="Goeker M."/>
        </authorList>
    </citation>
    <scope>NUCLEOTIDE SEQUENCE [LARGE SCALE GENOMIC DNA]</scope>
    <source>
        <strain evidence="5 6">DSM 17274</strain>
    </source>
</reference>
<dbReference type="CDD" id="cd03884">
    <property type="entry name" value="M20_bAS"/>
    <property type="match status" value="1"/>
</dbReference>
<name>A0A3E0ASF2_9STAP</name>
<comment type="cofactor">
    <cofactor evidence="3">
        <name>Zn(2+)</name>
        <dbReference type="ChEBI" id="CHEBI:29105"/>
    </cofactor>
    <text evidence="3">Binds 2 Zn(2+) ions per subunit.</text>
</comment>
<accession>A0A3E0ASF2</accession>
<evidence type="ECO:0000256" key="3">
    <source>
        <dbReference type="PIRSR" id="PIRSR001235-1"/>
    </source>
</evidence>
<gene>
    <name evidence="5" type="ORF">DFR63_2079</name>
</gene>
<dbReference type="InterPro" id="IPR002933">
    <property type="entry name" value="Peptidase_M20"/>
</dbReference>
<dbReference type="PANTHER" id="PTHR32494">
    <property type="entry name" value="ALLANTOATE DEIMINASE-RELATED"/>
    <property type="match status" value="1"/>
</dbReference>
<keyword evidence="2 5" id="KW-0378">Hydrolase</keyword>
<keyword evidence="6" id="KW-1185">Reference proteome</keyword>
<dbReference type="PANTHER" id="PTHR32494:SF5">
    <property type="entry name" value="ALLANTOATE AMIDOHYDROLASE"/>
    <property type="match status" value="1"/>
</dbReference>
<comment type="caution">
    <text evidence="5">The sequence shown here is derived from an EMBL/GenBank/DDBJ whole genome shotgun (WGS) entry which is preliminary data.</text>
</comment>
<keyword evidence="3" id="KW-0862">Zinc</keyword>
<dbReference type="EMBL" id="QUMW01000015">
    <property type="protein sequence ID" value="REG22708.1"/>
    <property type="molecule type" value="Genomic_DNA"/>
</dbReference>
<protein>
    <submittedName>
        <fullName evidence="5">Allantoate deiminase/N-carbamoyl-L-amino-acid hydrolase</fullName>
    </submittedName>
</protein>
<dbReference type="AlphaFoldDB" id="A0A3E0ASF2"/>
<feature type="binding site" evidence="3">
    <location>
        <position position="196"/>
    </location>
    <ligand>
        <name>Zn(2+)</name>
        <dbReference type="ChEBI" id="CHEBI:29105"/>
        <label>1</label>
    </ligand>
</feature>
<evidence type="ECO:0000313" key="5">
    <source>
        <dbReference type="EMBL" id="REG22708.1"/>
    </source>
</evidence>
<dbReference type="Gene3D" id="3.30.70.360">
    <property type="match status" value="1"/>
</dbReference>
<dbReference type="Pfam" id="PF01546">
    <property type="entry name" value="Peptidase_M20"/>
    <property type="match status" value="1"/>
</dbReference>
<evidence type="ECO:0000259" key="4">
    <source>
        <dbReference type="Pfam" id="PF07687"/>
    </source>
</evidence>
<dbReference type="PIRSF" id="PIRSF001235">
    <property type="entry name" value="Amidase_carbamoylase"/>
    <property type="match status" value="1"/>
</dbReference>
<feature type="binding site" evidence="3">
    <location>
        <position position="96"/>
    </location>
    <ligand>
        <name>Zn(2+)</name>
        <dbReference type="ChEBI" id="CHEBI:29105"/>
        <label>1</label>
    </ligand>
</feature>
<dbReference type="Gene3D" id="3.40.630.10">
    <property type="entry name" value="Zn peptidases"/>
    <property type="match status" value="1"/>
</dbReference>